<evidence type="ECO:0008006" key="4">
    <source>
        <dbReference type="Google" id="ProtNLM"/>
    </source>
</evidence>
<protein>
    <recommendedName>
        <fullName evidence="4">Tip attachment protein J domain-containing protein</fullName>
    </recommendedName>
</protein>
<evidence type="ECO:0000313" key="3">
    <source>
        <dbReference type="Proteomes" id="UP000018419"/>
    </source>
</evidence>
<sequence>MSYEDQSKQIGRSPIEFVELALDQCQNEFNTATCSATGEPCYKTWATCKSKKDYKKGTKSYYFVNQRSDVPVGFDAFSLLQSVQYAPQQLTPGKGLGVRGAVTVKMTDAVWPDHLLDPYFDKRPEYDEEKLGTFWGRFMARNKYHQNRFLKVFTGYLQDDGRLSFSDFKSRAYIVEKITGPDRNGSISIVAKDVLKLADNDRAKCPLATSARLDAEITATQTSFKIYPAGIGDKEFKLSGYLRISGEIMAFTRAGDTFTVQRGALNTEAKIQDVDSTVQQAAVFTEQRVQDIIYSLLVDYAGVPAQYINKPVWDAESSKYLKGVFSAKITEPVGVNTLIAELCEQGQCYIWWDEVEQQIRFKALLIPADGLVTYNDDEHFLADSLTASIDTESRQSRFIVYFDLIDPTKKLDEASNYRQRHIGADLQSEMDEEYGAAKSKIIYSRWFNGGSFGRVQALTTALLTRYRDPPRLLNFDLDAAEPLKTGDYFYAMTRTIQDVRGKPAVLPMQVMEMQENKAGSIIKFKATELIAVEQQEQPDGDVIITGDVFDVNLRAMYEAEFGPPPETGEITFYVSPTAFICSSSAYRPKLTNRYKLTYDAQEVVTVFPETVEIAAIDTGVFPANLTVNLIIAGITVGRGGDGALGNEAYYGGGSVPSDIGQRNGYAGAPGLRNRHGKLKVVVDGGVLARGGSGGGAGANGKSSYRFNGIEGTSGGGGAPFGRVLSGMQPTYETTWGRAFNNTRVPSSTDATRDTPGTGFLFSPNRADSTTTSGNGGGWGKRGTAADPTTAGSEWISMNIPNGQPGPGGPAIIGIAPLSVEIKNGGQILETV</sequence>
<feature type="region of interest" description="Disordered" evidence="1">
    <location>
        <begin position="740"/>
        <end position="789"/>
    </location>
</feature>
<accession>A0ABM9YK87</accession>
<evidence type="ECO:0000256" key="1">
    <source>
        <dbReference type="SAM" id="MobiDB-lite"/>
    </source>
</evidence>
<reference evidence="2 3" key="1">
    <citation type="submission" date="2009-07" db="EMBL/GenBank/DDBJ databases">
        <authorList>
            <person name="Madupu R."/>
            <person name="Durkin A.S."/>
            <person name="Torralba M."/>
            <person name="Methe B."/>
            <person name="Sutton G.G."/>
            <person name="Strausberg R.L."/>
            <person name="Nelson K.E."/>
        </authorList>
    </citation>
    <scope>NUCLEOTIDE SEQUENCE [LARGE SCALE GENOMIC DNA]</scope>
    <source>
        <strain evidence="2 3">SK82</strain>
    </source>
</reference>
<gene>
    <name evidence="2" type="ORF">ACIRA0001_0079</name>
</gene>
<dbReference type="RefSeq" id="WP_005016275.1">
    <property type="nucleotide sequence ID" value="NZ_ACVR01000072.1"/>
</dbReference>
<feature type="compositionally biased region" description="Polar residues" evidence="1">
    <location>
        <begin position="740"/>
        <end position="749"/>
    </location>
</feature>
<keyword evidence="3" id="KW-1185">Reference proteome</keyword>
<dbReference type="EMBL" id="ACVR01000072">
    <property type="protein sequence ID" value="EET81298.1"/>
    <property type="molecule type" value="Genomic_DNA"/>
</dbReference>
<organism evidence="2 3">
    <name type="scientific">Acinetobacter radioresistens SK82</name>
    <dbReference type="NCBI Taxonomy" id="596318"/>
    <lineage>
        <taxon>Bacteria</taxon>
        <taxon>Pseudomonadati</taxon>
        <taxon>Pseudomonadota</taxon>
        <taxon>Gammaproteobacteria</taxon>
        <taxon>Moraxellales</taxon>
        <taxon>Moraxellaceae</taxon>
        <taxon>Acinetobacter</taxon>
    </lineage>
</organism>
<evidence type="ECO:0000313" key="2">
    <source>
        <dbReference type="EMBL" id="EET81298.1"/>
    </source>
</evidence>
<proteinExistence type="predicted"/>
<name>A0ABM9YK87_ACIRA</name>
<dbReference type="Proteomes" id="UP000018419">
    <property type="component" value="Unassembled WGS sequence"/>
</dbReference>
<comment type="caution">
    <text evidence="2">The sequence shown here is derived from an EMBL/GenBank/DDBJ whole genome shotgun (WGS) entry which is preliminary data.</text>
</comment>